<proteinExistence type="predicted"/>
<evidence type="ECO:0000313" key="1">
    <source>
        <dbReference type="EMBL" id="MPC19736.1"/>
    </source>
</evidence>
<dbReference type="Proteomes" id="UP000324222">
    <property type="component" value="Unassembled WGS sequence"/>
</dbReference>
<name>A0A5B7DF79_PORTR</name>
<evidence type="ECO:0000313" key="2">
    <source>
        <dbReference type="Proteomes" id="UP000324222"/>
    </source>
</evidence>
<keyword evidence="2" id="KW-1185">Reference proteome</keyword>
<dbReference type="EMBL" id="VSRR010000799">
    <property type="protein sequence ID" value="MPC19736.1"/>
    <property type="molecule type" value="Genomic_DNA"/>
</dbReference>
<sequence length="80" mass="9153">MILAMLFELSLPSIANYFREVSTISVVRHMGSKNGTQLHSRVCEQINHSCFAKHKNYLGKLVYDLQAYIITTDTLSFDKN</sequence>
<gene>
    <name evidence="1" type="ORF">E2C01_012662</name>
</gene>
<dbReference type="AlphaFoldDB" id="A0A5B7DF79"/>
<reference evidence="1 2" key="1">
    <citation type="submission" date="2019-05" db="EMBL/GenBank/DDBJ databases">
        <title>Another draft genome of Portunus trituberculatus and its Hox gene families provides insights of decapod evolution.</title>
        <authorList>
            <person name="Jeong J.-H."/>
            <person name="Song I."/>
            <person name="Kim S."/>
            <person name="Choi T."/>
            <person name="Kim D."/>
            <person name="Ryu S."/>
            <person name="Kim W."/>
        </authorList>
    </citation>
    <scope>NUCLEOTIDE SEQUENCE [LARGE SCALE GENOMIC DNA]</scope>
    <source>
        <tissue evidence="1">Muscle</tissue>
    </source>
</reference>
<organism evidence="1 2">
    <name type="scientific">Portunus trituberculatus</name>
    <name type="common">Swimming crab</name>
    <name type="synonym">Neptunus trituberculatus</name>
    <dbReference type="NCBI Taxonomy" id="210409"/>
    <lineage>
        <taxon>Eukaryota</taxon>
        <taxon>Metazoa</taxon>
        <taxon>Ecdysozoa</taxon>
        <taxon>Arthropoda</taxon>
        <taxon>Crustacea</taxon>
        <taxon>Multicrustacea</taxon>
        <taxon>Malacostraca</taxon>
        <taxon>Eumalacostraca</taxon>
        <taxon>Eucarida</taxon>
        <taxon>Decapoda</taxon>
        <taxon>Pleocyemata</taxon>
        <taxon>Brachyura</taxon>
        <taxon>Eubrachyura</taxon>
        <taxon>Portunoidea</taxon>
        <taxon>Portunidae</taxon>
        <taxon>Portuninae</taxon>
        <taxon>Portunus</taxon>
    </lineage>
</organism>
<comment type="caution">
    <text evidence="1">The sequence shown here is derived from an EMBL/GenBank/DDBJ whole genome shotgun (WGS) entry which is preliminary data.</text>
</comment>
<accession>A0A5B7DF79</accession>
<protein>
    <submittedName>
        <fullName evidence="1">Uncharacterized protein</fullName>
    </submittedName>
</protein>